<organism evidence="2 4">
    <name type="scientific">Didymodactylos carnosus</name>
    <dbReference type="NCBI Taxonomy" id="1234261"/>
    <lineage>
        <taxon>Eukaryota</taxon>
        <taxon>Metazoa</taxon>
        <taxon>Spiralia</taxon>
        <taxon>Gnathifera</taxon>
        <taxon>Rotifera</taxon>
        <taxon>Eurotatoria</taxon>
        <taxon>Bdelloidea</taxon>
        <taxon>Philodinida</taxon>
        <taxon>Philodinidae</taxon>
        <taxon>Didymodactylos</taxon>
    </lineage>
</organism>
<evidence type="ECO:0000256" key="1">
    <source>
        <dbReference type="SAM" id="MobiDB-lite"/>
    </source>
</evidence>
<dbReference type="Proteomes" id="UP000663829">
    <property type="component" value="Unassembled WGS sequence"/>
</dbReference>
<sequence>MADDLDDDWWVEEPPTSIADDSGIKIAINGKKKKTKSTDNRETTTTTTEQSKNIEKKKLKMQKKKNSENSTNGASSNGVKTPKSKKKIRPFAKSSDLIQIIRQDFKKKKSQLELDEILDCYTPEQNVFCKCRENSKQSLNEYWSSIMSKKKWQKQVTKHNELCGAPILIIVASSAKRCIELGKDMKQWLSTQDESNGETLKDIVPKKSQCQCLFAKHHKIDEQIKMLSKTSNLNVIIGTPKRLDDLIEQKALNLKRLKYLCLDWNDENVKQQRLCDLQQIKQELLTLLTNDNSLRQKFKNKKAKICLF</sequence>
<dbReference type="Gene3D" id="3.40.50.300">
    <property type="entry name" value="P-loop containing nucleotide triphosphate hydrolases"/>
    <property type="match status" value="1"/>
</dbReference>
<reference evidence="2" key="1">
    <citation type="submission" date="2021-02" db="EMBL/GenBank/DDBJ databases">
        <authorList>
            <person name="Nowell W R."/>
        </authorList>
    </citation>
    <scope>NUCLEOTIDE SEQUENCE</scope>
</reference>
<accession>A0A815HYX6</accession>
<dbReference type="EMBL" id="CAJNOQ010015265">
    <property type="protein sequence ID" value="CAF1358145.1"/>
    <property type="molecule type" value="Genomic_DNA"/>
</dbReference>
<dbReference type="GO" id="GO:0005634">
    <property type="term" value="C:nucleus"/>
    <property type="evidence" value="ECO:0007669"/>
    <property type="project" value="TreeGrafter"/>
</dbReference>
<feature type="compositionally biased region" description="Acidic residues" evidence="1">
    <location>
        <begin position="1"/>
        <end position="11"/>
    </location>
</feature>
<evidence type="ECO:0000313" key="2">
    <source>
        <dbReference type="EMBL" id="CAF1358145.1"/>
    </source>
</evidence>
<evidence type="ECO:0000313" key="3">
    <source>
        <dbReference type="EMBL" id="CAF4234052.1"/>
    </source>
</evidence>
<dbReference type="GO" id="GO:0030686">
    <property type="term" value="C:90S preribosome"/>
    <property type="evidence" value="ECO:0007669"/>
    <property type="project" value="TreeGrafter"/>
</dbReference>
<feature type="region of interest" description="Disordered" evidence="1">
    <location>
        <begin position="1"/>
        <end position="89"/>
    </location>
</feature>
<dbReference type="AlphaFoldDB" id="A0A815HYX6"/>
<name>A0A815HYX6_9BILA</name>
<protein>
    <submittedName>
        <fullName evidence="2">Uncharacterized protein</fullName>
    </submittedName>
</protein>
<proteinExistence type="predicted"/>
<keyword evidence="4" id="KW-1185">Reference proteome</keyword>
<comment type="caution">
    <text evidence="2">The sequence shown here is derived from an EMBL/GenBank/DDBJ whole genome shotgun (WGS) entry which is preliminary data.</text>
</comment>
<evidence type="ECO:0000313" key="4">
    <source>
        <dbReference type="Proteomes" id="UP000663829"/>
    </source>
</evidence>
<dbReference type="SUPFAM" id="SSF52540">
    <property type="entry name" value="P-loop containing nucleoside triphosphate hydrolases"/>
    <property type="match status" value="1"/>
</dbReference>
<dbReference type="Pfam" id="PF14617">
    <property type="entry name" value="CMS1"/>
    <property type="match status" value="1"/>
</dbReference>
<dbReference type="Proteomes" id="UP000681722">
    <property type="component" value="Unassembled WGS sequence"/>
</dbReference>
<gene>
    <name evidence="2" type="ORF">GPM918_LOCUS31243</name>
    <name evidence="3" type="ORF">SRO942_LOCUS31880</name>
</gene>
<dbReference type="OrthoDB" id="1929311at2759"/>
<dbReference type="EMBL" id="CAJOBC010068410">
    <property type="protein sequence ID" value="CAF4234052.1"/>
    <property type="molecule type" value="Genomic_DNA"/>
</dbReference>
<feature type="compositionally biased region" description="Polar residues" evidence="1">
    <location>
        <begin position="68"/>
        <end position="79"/>
    </location>
</feature>
<dbReference type="InterPro" id="IPR027417">
    <property type="entry name" value="P-loop_NTPase"/>
</dbReference>
<dbReference type="PANTHER" id="PTHR24030">
    <property type="entry name" value="PROTEIN CMSS1"/>
    <property type="match status" value="1"/>
</dbReference>
<dbReference type="InterPro" id="IPR032704">
    <property type="entry name" value="Cms1"/>
</dbReference>
<dbReference type="PANTHER" id="PTHR24030:SF0">
    <property type="entry name" value="PROTEIN CMSS1"/>
    <property type="match status" value="1"/>
</dbReference>
<feature type="compositionally biased region" description="Basic residues" evidence="1">
    <location>
        <begin position="55"/>
        <end position="64"/>
    </location>
</feature>